<dbReference type="InterPro" id="IPR019734">
    <property type="entry name" value="TPR_rpt"/>
</dbReference>
<dbReference type="Proteomes" id="UP000276133">
    <property type="component" value="Unassembled WGS sequence"/>
</dbReference>
<dbReference type="Gene3D" id="2.170.270.10">
    <property type="entry name" value="SET domain"/>
    <property type="match status" value="1"/>
</dbReference>
<dbReference type="SMART" id="SM00317">
    <property type="entry name" value="SET"/>
    <property type="match status" value="1"/>
</dbReference>
<evidence type="ECO:0000313" key="3">
    <source>
        <dbReference type="EMBL" id="RNA10786.1"/>
    </source>
</evidence>
<dbReference type="SUPFAM" id="SSF82199">
    <property type="entry name" value="SET domain"/>
    <property type="match status" value="1"/>
</dbReference>
<comment type="caution">
    <text evidence="3">The sequence shown here is derived from an EMBL/GenBank/DDBJ whole genome shotgun (WGS) entry which is preliminary data.</text>
</comment>
<proteinExistence type="predicted"/>
<reference evidence="3 4" key="1">
    <citation type="journal article" date="2018" name="Sci. Rep.">
        <title>Genomic signatures of local adaptation to the degree of environmental predictability in rotifers.</title>
        <authorList>
            <person name="Franch-Gras L."/>
            <person name="Hahn C."/>
            <person name="Garcia-Roger E.M."/>
            <person name="Carmona M.J."/>
            <person name="Serra M."/>
            <person name="Gomez A."/>
        </authorList>
    </citation>
    <scope>NUCLEOTIDE SEQUENCE [LARGE SCALE GENOMIC DNA]</scope>
    <source>
        <strain evidence="3">HYR1</strain>
    </source>
</reference>
<dbReference type="EMBL" id="REGN01006117">
    <property type="protein sequence ID" value="RNA10786.1"/>
    <property type="molecule type" value="Genomic_DNA"/>
</dbReference>
<dbReference type="InterPro" id="IPR001214">
    <property type="entry name" value="SET_dom"/>
</dbReference>
<dbReference type="Gene3D" id="1.25.40.10">
    <property type="entry name" value="Tetratricopeptide repeat domain"/>
    <property type="match status" value="1"/>
</dbReference>
<feature type="domain" description="SET" evidence="2">
    <location>
        <begin position="336"/>
        <end position="512"/>
    </location>
</feature>
<dbReference type="InterPro" id="IPR053209">
    <property type="entry name" value="Gramillin-biosynth_MTr"/>
</dbReference>
<dbReference type="OrthoDB" id="10053940at2759"/>
<dbReference type="SUPFAM" id="SSF48452">
    <property type="entry name" value="TPR-like"/>
    <property type="match status" value="1"/>
</dbReference>
<sequence length="682" mass="79635">MATSVEELVKIFQLVEQNEKKQRNMKPFLRPGSKTFFEHDLKIRMLLRKQETTQNMVELKQTYTCIKKHSSFKQFDQLEKVTLKQMYVNKVHEGKYLEAKIIYEPFIVTAIQTLIEDENGDIETLSIYNLIKDFGDNLKNLLPYGCMVKIKEPFLKTSVYSAEHFSVRVDSPSDLEIVISIPKIIDQDKTALYEKFNYEGNCHFVKKEHRLAVHSYTKALSLKQCAKSFSNRALAYLKLECYQQALIDAEKSVQIEPNEKGYYRMATAWYNMRQFDQSLQQFNKCLGLNGANRDAKVGMEKCLKRIEESKGVFDFKYFIEQSAENLRVDGADFVSDKIEIADVDKKGRGFVAKVDIPKNTLLVASKALSISFDSEFVKKYCLISYNLMNRTANNNSQCKNLFDLIYRMRFDPYLSDQVYSLYAGKKFNQNKLPPNGIIDTERIEAIHTFNSFKSDDLRLLGKSFENSGLWHMPSFFNHSCLPNTYRVHLSDFVFIFTDQDVKQGEEITISYFPINSFEEREKRANFYGFKCHCPVCEEDRNDMVNIKKRAQLFKNMENLKTNLQSKKLLSLIENLKKTYQKRDRFKYDLISPLGFLAFSFLRELNFEKGNDYFKEVISLSRECKDLTTAIKMASEISRTWVMTGDAQEADKWRKSITDIIQLDPALMEHIINSNHMKQNDKI</sequence>
<organism evidence="3 4">
    <name type="scientific">Brachionus plicatilis</name>
    <name type="common">Marine rotifer</name>
    <name type="synonym">Brachionus muelleri</name>
    <dbReference type="NCBI Taxonomy" id="10195"/>
    <lineage>
        <taxon>Eukaryota</taxon>
        <taxon>Metazoa</taxon>
        <taxon>Spiralia</taxon>
        <taxon>Gnathifera</taxon>
        <taxon>Rotifera</taxon>
        <taxon>Eurotatoria</taxon>
        <taxon>Monogononta</taxon>
        <taxon>Pseudotrocha</taxon>
        <taxon>Ploima</taxon>
        <taxon>Brachionidae</taxon>
        <taxon>Brachionus</taxon>
    </lineage>
</organism>
<dbReference type="PROSITE" id="PS50005">
    <property type="entry name" value="TPR"/>
    <property type="match status" value="1"/>
</dbReference>
<dbReference type="STRING" id="10195.A0A3M7QH72"/>
<dbReference type="PROSITE" id="PS50280">
    <property type="entry name" value="SET"/>
    <property type="match status" value="1"/>
</dbReference>
<feature type="repeat" description="TPR" evidence="1">
    <location>
        <begin position="226"/>
        <end position="259"/>
    </location>
</feature>
<accession>A0A3M7QH72</accession>
<evidence type="ECO:0000313" key="4">
    <source>
        <dbReference type="Proteomes" id="UP000276133"/>
    </source>
</evidence>
<name>A0A3M7QH72_BRAPC</name>
<dbReference type="AlphaFoldDB" id="A0A3M7QH72"/>
<keyword evidence="4" id="KW-1185">Reference proteome</keyword>
<dbReference type="InterPro" id="IPR011990">
    <property type="entry name" value="TPR-like_helical_dom_sf"/>
</dbReference>
<dbReference type="Pfam" id="PF00856">
    <property type="entry name" value="SET"/>
    <property type="match status" value="1"/>
</dbReference>
<dbReference type="CDD" id="cd20071">
    <property type="entry name" value="SET_SMYD"/>
    <property type="match status" value="1"/>
</dbReference>
<gene>
    <name evidence="3" type="ORF">BpHYR1_020353</name>
</gene>
<evidence type="ECO:0000259" key="2">
    <source>
        <dbReference type="PROSITE" id="PS50280"/>
    </source>
</evidence>
<protein>
    <submittedName>
        <fullName evidence="3">Isoform A</fullName>
    </submittedName>
</protein>
<dbReference type="InterPro" id="IPR046341">
    <property type="entry name" value="SET_dom_sf"/>
</dbReference>
<dbReference type="PANTHER" id="PTHR47643">
    <property type="entry name" value="TPR DOMAIN PROTEIN (AFU_ORTHOLOGUE AFUA_5G12710)"/>
    <property type="match status" value="1"/>
</dbReference>
<dbReference type="SMART" id="SM00028">
    <property type="entry name" value="TPR"/>
    <property type="match status" value="4"/>
</dbReference>
<dbReference type="PANTHER" id="PTHR47643:SF2">
    <property type="entry name" value="TPR DOMAIN PROTEIN (AFU_ORTHOLOGUE AFUA_5G12710)"/>
    <property type="match status" value="1"/>
</dbReference>
<keyword evidence="1" id="KW-0802">TPR repeat</keyword>
<evidence type="ECO:0000256" key="1">
    <source>
        <dbReference type="PROSITE-ProRule" id="PRU00339"/>
    </source>
</evidence>